<accession>A0A836CKG7</accession>
<gene>
    <name evidence="2" type="ORF">JKP88DRAFT_304662</name>
</gene>
<comment type="caution">
    <text evidence="2">The sequence shown here is derived from an EMBL/GenBank/DDBJ whole genome shotgun (WGS) entry which is preliminary data.</text>
</comment>
<feature type="region of interest" description="Disordered" evidence="1">
    <location>
        <begin position="1"/>
        <end position="122"/>
    </location>
</feature>
<dbReference type="Proteomes" id="UP000664859">
    <property type="component" value="Unassembled WGS sequence"/>
</dbReference>
<feature type="compositionally biased region" description="Low complexity" evidence="1">
    <location>
        <begin position="62"/>
        <end position="76"/>
    </location>
</feature>
<feature type="non-terminal residue" evidence="2">
    <location>
        <position position="221"/>
    </location>
</feature>
<evidence type="ECO:0000313" key="3">
    <source>
        <dbReference type="Proteomes" id="UP000664859"/>
    </source>
</evidence>
<keyword evidence="3" id="KW-1185">Reference proteome</keyword>
<organism evidence="2 3">
    <name type="scientific">Tribonema minus</name>
    <dbReference type="NCBI Taxonomy" id="303371"/>
    <lineage>
        <taxon>Eukaryota</taxon>
        <taxon>Sar</taxon>
        <taxon>Stramenopiles</taxon>
        <taxon>Ochrophyta</taxon>
        <taxon>PX clade</taxon>
        <taxon>Xanthophyceae</taxon>
        <taxon>Tribonematales</taxon>
        <taxon>Tribonemataceae</taxon>
        <taxon>Tribonema</taxon>
    </lineage>
</organism>
<feature type="region of interest" description="Disordered" evidence="1">
    <location>
        <begin position="181"/>
        <end position="208"/>
    </location>
</feature>
<evidence type="ECO:0000313" key="2">
    <source>
        <dbReference type="EMBL" id="KAG5188618.1"/>
    </source>
</evidence>
<protein>
    <submittedName>
        <fullName evidence="2">Uncharacterized protein</fullName>
    </submittedName>
</protein>
<proteinExistence type="predicted"/>
<name>A0A836CKG7_9STRA</name>
<evidence type="ECO:0000256" key="1">
    <source>
        <dbReference type="SAM" id="MobiDB-lite"/>
    </source>
</evidence>
<dbReference type="EMBL" id="JAFCMP010000068">
    <property type="protein sequence ID" value="KAG5188618.1"/>
    <property type="molecule type" value="Genomic_DNA"/>
</dbReference>
<feature type="compositionally biased region" description="Pro residues" evidence="1">
    <location>
        <begin position="77"/>
        <end position="90"/>
    </location>
</feature>
<feature type="compositionally biased region" description="Low complexity" evidence="1">
    <location>
        <begin position="7"/>
        <end position="21"/>
    </location>
</feature>
<reference evidence="2" key="1">
    <citation type="submission" date="2021-02" db="EMBL/GenBank/DDBJ databases">
        <title>First Annotated Genome of the Yellow-green Alga Tribonema minus.</title>
        <authorList>
            <person name="Mahan K.M."/>
        </authorList>
    </citation>
    <scope>NUCLEOTIDE SEQUENCE</scope>
    <source>
        <strain evidence="2">UTEX B ZZ1240</strain>
    </source>
</reference>
<dbReference type="AlphaFoldDB" id="A0A836CKG7"/>
<sequence>MCTFTEGRGAARGSRGASQASVPEALRETVVGDDVRTPAGELPDDVREGRRGRGAGRGRGSPGTAAAAAPRLLGLRPPGPAEGPQSPPLLPRHQGGEPGPVAGVDEAEPDQVEQQGARAPLPPQVPRVHQQVLELSLEGVHVGARQGLHRVLPGVRGGLLLGPAPLLGGALLLERRGGRHQSLRLGHQQSGRLGGQGVRPRPSRLPGALRQHRLESLRGRH</sequence>